<evidence type="ECO:0000259" key="3">
    <source>
        <dbReference type="Pfam" id="PF04909"/>
    </source>
</evidence>
<protein>
    <recommendedName>
        <fullName evidence="3">Amidohydrolase-related domain-containing protein</fullName>
    </recommendedName>
</protein>
<feature type="region of interest" description="Disordered" evidence="2">
    <location>
        <begin position="405"/>
        <end position="427"/>
    </location>
</feature>
<evidence type="ECO:0000256" key="2">
    <source>
        <dbReference type="SAM" id="MobiDB-lite"/>
    </source>
</evidence>
<dbReference type="GO" id="GO:0005737">
    <property type="term" value="C:cytoplasm"/>
    <property type="evidence" value="ECO:0007669"/>
    <property type="project" value="TreeGrafter"/>
</dbReference>
<dbReference type="PANTHER" id="PTHR21240">
    <property type="entry name" value="2-AMINO-3-CARBOXYLMUCONATE-6-SEMIALDEHYDE DECARBOXYLASE"/>
    <property type="match status" value="1"/>
</dbReference>
<dbReference type="InterPro" id="IPR032465">
    <property type="entry name" value="ACMSD"/>
</dbReference>
<dbReference type="OrthoDB" id="8673349at2"/>
<dbReference type="Proteomes" id="UP000019491">
    <property type="component" value="Unassembled WGS sequence"/>
</dbReference>
<dbReference type="GO" id="GO:0016831">
    <property type="term" value="F:carboxy-lyase activity"/>
    <property type="evidence" value="ECO:0007669"/>
    <property type="project" value="InterPro"/>
</dbReference>
<gene>
    <name evidence="4" type="ORF">RW1_043_00420</name>
</gene>
<dbReference type="Pfam" id="PF04909">
    <property type="entry name" value="Amidohydro_2"/>
    <property type="match status" value="1"/>
</dbReference>
<keyword evidence="1" id="KW-0456">Lyase</keyword>
<dbReference type="EMBL" id="BAWF01000043">
    <property type="protein sequence ID" value="GAF47607.1"/>
    <property type="molecule type" value="Genomic_DNA"/>
</dbReference>
<dbReference type="RefSeq" id="WP_037236856.1">
    <property type="nucleotide sequence ID" value="NZ_BAWF01000043.1"/>
</dbReference>
<dbReference type="AlphaFoldDB" id="X0Q819"/>
<dbReference type="SUPFAM" id="SSF51556">
    <property type="entry name" value="Metallo-dependent hydrolases"/>
    <property type="match status" value="1"/>
</dbReference>
<dbReference type="GO" id="GO:0019748">
    <property type="term" value="P:secondary metabolic process"/>
    <property type="evidence" value="ECO:0007669"/>
    <property type="project" value="TreeGrafter"/>
</dbReference>
<name>X0Q819_RHOWR</name>
<dbReference type="Gene3D" id="3.20.20.140">
    <property type="entry name" value="Metal-dependent hydrolases"/>
    <property type="match status" value="1"/>
</dbReference>
<dbReference type="GO" id="GO:0016787">
    <property type="term" value="F:hydrolase activity"/>
    <property type="evidence" value="ECO:0007669"/>
    <property type="project" value="InterPro"/>
</dbReference>
<accession>X0Q819</accession>
<dbReference type="InterPro" id="IPR032466">
    <property type="entry name" value="Metal_Hydrolase"/>
</dbReference>
<organism evidence="4 5">
    <name type="scientific">Rhodococcus wratislaviensis NBRC 100605</name>
    <dbReference type="NCBI Taxonomy" id="1219028"/>
    <lineage>
        <taxon>Bacteria</taxon>
        <taxon>Bacillati</taxon>
        <taxon>Actinomycetota</taxon>
        <taxon>Actinomycetes</taxon>
        <taxon>Mycobacteriales</taxon>
        <taxon>Nocardiaceae</taxon>
        <taxon>Rhodococcus</taxon>
    </lineage>
</organism>
<dbReference type="PANTHER" id="PTHR21240:SF28">
    <property type="entry name" value="ISO-OROTATE DECARBOXYLASE (EUROFUNG)"/>
    <property type="match status" value="1"/>
</dbReference>
<dbReference type="InterPro" id="IPR006680">
    <property type="entry name" value="Amidohydro-rel"/>
</dbReference>
<proteinExistence type="predicted"/>
<keyword evidence="5" id="KW-1185">Reference proteome</keyword>
<comment type="caution">
    <text evidence="4">The sequence shown here is derived from an EMBL/GenBank/DDBJ whole genome shotgun (WGS) entry which is preliminary data.</text>
</comment>
<sequence length="427" mass="47571">MDKLMIISSDGHATARMRDYTPYLDPEFREEFGAFCDVYEEKGTHTFDEKALSGRLDPYLVDEWRENVIDAGRLEGNYDPAKRLIELDREGVAGEVLFPDFGLPFELYSPILAAQLGEPPLDDAHVNASNAAFNRWLAEFIGHAPDRLVGMANVSFTDVDRAIAEIRWAKDAGFAGIMLPTFTDELPLWSPVYDPIWSTLEDLGLVLNSHVAISATTNRWVAPKFPPPHPACYGPLFVAQTEFFCRQVLDHMIWGGVLERHPKLQLILTEQGSGWIPGKLEGMDYSYDGSYLRRDIRNAIKHKPSEYFARQCHIGSSLLTRREVEIRDRIGVDKMMVGVDYPHHEGTWNGGTMDYLQATLGANRVGVDDARKMLGGNAAAVFGFDAAKLAPTVERIGPTAERILTPPTQDLFPRGDVHKPLGGANVG</sequence>
<evidence type="ECO:0000256" key="1">
    <source>
        <dbReference type="ARBA" id="ARBA00023239"/>
    </source>
</evidence>
<reference evidence="4 5" key="1">
    <citation type="submission" date="2014-02" db="EMBL/GenBank/DDBJ databases">
        <title>Whole genome shotgun sequence of Rhodococcus wratislaviensis NBRC 100605.</title>
        <authorList>
            <person name="Hosoyama A."/>
            <person name="Tsuchikane K."/>
            <person name="Yoshida I."/>
            <person name="Ohji S."/>
            <person name="Ichikawa N."/>
            <person name="Yamazoe A."/>
            <person name="Fujita N."/>
        </authorList>
    </citation>
    <scope>NUCLEOTIDE SEQUENCE [LARGE SCALE GENOMIC DNA]</scope>
    <source>
        <strain evidence="4 5">NBRC 100605</strain>
    </source>
</reference>
<evidence type="ECO:0000313" key="5">
    <source>
        <dbReference type="Proteomes" id="UP000019491"/>
    </source>
</evidence>
<evidence type="ECO:0000313" key="4">
    <source>
        <dbReference type="EMBL" id="GAF47607.1"/>
    </source>
</evidence>
<feature type="domain" description="Amidohydrolase-related" evidence="3">
    <location>
        <begin position="124"/>
        <end position="384"/>
    </location>
</feature>